<reference evidence="2" key="1">
    <citation type="submission" date="2022-07" db="EMBL/GenBank/DDBJ databases">
        <title>Tahibacter sp., a new gammaproteobacterium isolated from the silt sample collected at pig farm.</title>
        <authorList>
            <person name="Chen H."/>
        </authorList>
    </citation>
    <scope>NUCLEOTIDE SEQUENCE</scope>
    <source>
        <strain evidence="2">P2K</strain>
    </source>
</reference>
<organism evidence="2 3">
    <name type="scientific">Tahibacter harae</name>
    <dbReference type="NCBI Taxonomy" id="2963937"/>
    <lineage>
        <taxon>Bacteria</taxon>
        <taxon>Pseudomonadati</taxon>
        <taxon>Pseudomonadota</taxon>
        <taxon>Gammaproteobacteria</taxon>
        <taxon>Lysobacterales</taxon>
        <taxon>Rhodanobacteraceae</taxon>
        <taxon>Tahibacter</taxon>
    </lineage>
</organism>
<protein>
    <recommendedName>
        <fullName evidence="4">MSHA biogenesis protein MshK</fullName>
    </recommendedName>
</protein>
<feature type="chain" id="PRO_5045524101" description="MSHA biogenesis protein MshK" evidence="1">
    <location>
        <begin position="19"/>
        <end position="112"/>
    </location>
</feature>
<evidence type="ECO:0008006" key="4">
    <source>
        <dbReference type="Google" id="ProtNLM"/>
    </source>
</evidence>
<name>A0ABT1QUI8_9GAMM</name>
<feature type="signal peptide" evidence="1">
    <location>
        <begin position="1"/>
        <end position="18"/>
    </location>
</feature>
<dbReference type="Proteomes" id="UP001165498">
    <property type="component" value="Unassembled WGS sequence"/>
</dbReference>
<evidence type="ECO:0000256" key="1">
    <source>
        <dbReference type="SAM" id="SignalP"/>
    </source>
</evidence>
<accession>A0ABT1QUI8</accession>
<evidence type="ECO:0000313" key="2">
    <source>
        <dbReference type="EMBL" id="MCQ4165950.1"/>
    </source>
</evidence>
<proteinExistence type="predicted"/>
<evidence type="ECO:0000313" key="3">
    <source>
        <dbReference type="Proteomes" id="UP001165498"/>
    </source>
</evidence>
<dbReference type="EMBL" id="JANFQO010000013">
    <property type="protein sequence ID" value="MCQ4165950.1"/>
    <property type="molecule type" value="Genomic_DNA"/>
</dbReference>
<gene>
    <name evidence="2" type="ORF">NM961_14610</name>
</gene>
<keyword evidence="1" id="KW-0732">Signal</keyword>
<comment type="caution">
    <text evidence="2">The sequence shown here is derived from an EMBL/GenBank/DDBJ whole genome shotgun (WGS) entry which is preliminary data.</text>
</comment>
<sequence>MRAVMLSMLSLAALPALAAGPDEARIEQLLAAKPEAAAPAAKGKPARGKAAETDSAASLVGQRVVVETRSQGVYLGTLTAVSRDALTLAIELPARSVSYTLPRANVARIAPR</sequence>
<keyword evidence="3" id="KW-1185">Reference proteome</keyword>
<dbReference type="RefSeq" id="WP_255915138.1">
    <property type="nucleotide sequence ID" value="NZ_JANFQO010000013.1"/>
</dbReference>